<feature type="compositionally biased region" description="Polar residues" evidence="1">
    <location>
        <begin position="12"/>
        <end position="25"/>
    </location>
</feature>
<dbReference type="EMBL" id="KV722404">
    <property type="protein sequence ID" value="OCH90432.1"/>
    <property type="molecule type" value="Genomic_DNA"/>
</dbReference>
<gene>
    <name evidence="2" type="ORF">OBBRIDRAFT_599230</name>
</gene>
<evidence type="ECO:0000256" key="1">
    <source>
        <dbReference type="SAM" id="MobiDB-lite"/>
    </source>
</evidence>
<feature type="region of interest" description="Disordered" evidence="1">
    <location>
        <begin position="42"/>
        <end position="200"/>
    </location>
</feature>
<feature type="region of interest" description="Disordered" evidence="1">
    <location>
        <begin position="1"/>
        <end position="25"/>
    </location>
</feature>
<organism evidence="2 3">
    <name type="scientific">Obba rivulosa</name>
    <dbReference type="NCBI Taxonomy" id="1052685"/>
    <lineage>
        <taxon>Eukaryota</taxon>
        <taxon>Fungi</taxon>
        <taxon>Dikarya</taxon>
        <taxon>Basidiomycota</taxon>
        <taxon>Agaricomycotina</taxon>
        <taxon>Agaricomycetes</taxon>
        <taxon>Polyporales</taxon>
        <taxon>Gelatoporiaceae</taxon>
        <taxon>Obba</taxon>
    </lineage>
</organism>
<keyword evidence="3" id="KW-1185">Reference proteome</keyword>
<dbReference type="AlphaFoldDB" id="A0A8E2DKG5"/>
<name>A0A8E2DKG5_9APHY</name>
<dbReference type="Proteomes" id="UP000250043">
    <property type="component" value="Unassembled WGS sequence"/>
</dbReference>
<evidence type="ECO:0000313" key="2">
    <source>
        <dbReference type="EMBL" id="OCH90432.1"/>
    </source>
</evidence>
<proteinExistence type="predicted"/>
<reference evidence="2 3" key="1">
    <citation type="submission" date="2016-07" db="EMBL/GenBank/DDBJ databases">
        <title>Draft genome of the white-rot fungus Obba rivulosa 3A-2.</title>
        <authorList>
            <consortium name="DOE Joint Genome Institute"/>
            <person name="Miettinen O."/>
            <person name="Riley R."/>
            <person name="Acob R."/>
            <person name="Barry K."/>
            <person name="Cullen D."/>
            <person name="De Vries R."/>
            <person name="Hainaut M."/>
            <person name="Hatakka A."/>
            <person name="Henrissat B."/>
            <person name="Hilden K."/>
            <person name="Kuo R."/>
            <person name="Labutti K."/>
            <person name="Lipzen A."/>
            <person name="Makela M.R."/>
            <person name="Sandor L."/>
            <person name="Spatafora J.W."/>
            <person name="Grigoriev I.V."/>
            <person name="Hibbett D.S."/>
        </authorList>
    </citation>
    <scope>NUCLEOTIDE SEQUENCE [LARGE SCALE GENOMIC DNA]</scope>
    <source>
        <strain evidence="2 3">3A-2</strain>
    </source>
</reference>
<sequence length="200" mass="21036">MSPTMSLHPPCLTSSEIPTSPCTSLSPHITSREALSSPMITRNTHCHSSVPGLPLRSADGIPVSRTSTTPIALDDVPAQSSPPGIADQTTSPSTSASSLRPASSKSPNPAASSRILHRHSNIPGLPSKPLDQMPASRPSASTEAHPMAQPEDSRSRRRHPARGAFPLLTHAMNDASGVNRRSLRSRPRSPSLGESARSSI</sequence>
<protein>
    <submittedName>
        <fullName evidence="2">Uncharacterized protein</fullName>
    </submittedName>
</protein>
<feature type="compositionally biased region" description="Low complexity" evidence="1">
    <location>
        <begin position="89"/>
        <end position="113"/>
    </location>
</feature>
<evidence type="ECO:0000313" key="3">
    <source>
        <dbReference type="Proteomes" id="UP000250043"/>
    </source>
</evidence>
<accession>A0A8E2DKG5</accession>